<dbReference type="RefSeq" id="WP_044192707.1">
    <property type="nucleotide sequence ID" value="NZ_JMCB01000011.1"/>
</dbReference>
<name>A0A085WEE7_9BACT</name>
<dbReference type="Proteomes" id="UP000028725">
    <property type="component" value="Unassembled WGS sequence"/>
</dbReference>
<reference evidence="1 2" key="1">
    <citation type="submission" date="2014-04" db="EMBL/GenBank/DDBJ databases">
        <title>Genome assembly of Hyalangium minutum DSM 14724.</title>
        <authorList>
            <person name="Sharma G."/>
            <person name="Subramanian S."/>
        </authorList>
    </citation>
    <scope>NUCLEOTIDE SEQUENCE [LARGE SCALE GENOMIC DNA]</scope>
    <source>
        <strain evidence="1 2">DSM 14724</strain>
    </source>
</reference>
<keyword evidence="2" id="KW-1185">Reference proteome</keyword>
<protein>
    <recommendedName>
        <fullName evidence="3">Outer membrane protein beta-barrel domain-containing protein</fullName>
    </recommendedName>
</protein>
<evidence type="ECO:0000313" key="2">
    <source>
        <dbReference type="Proteomes" id="UP000028725"/>
    </source>
</evidence>
<evidence type="ECO:0008006" key="3">
    <source>
        <dbReference type="Google" id="ProtNLM"/>
    </source>
</evidence>
<dbReference type="AlphaFoldDB" id="A0A085WEE7"/>
<evidence type="ECO:0000313" key="1">
    <source>
        <dbReference type="EMBL" id="KFE66060.1"/>
    </source>
</evidence>
<dbReference type="Pfam" id="PF12099">
    <property type="entry name" value="DUF3575"/>
    <property type="match status" value="1"/>
</dbReference>
<accession>A0A085WEE7</accession>
<dbReference type="InterPro" id="IPR021958">
    <property type="entry name" value="DUF3575"/>
</dbReference>
<sequence>MQRGLLVCAVLLATVAEAEEKDASPETEERRTFVGLVPISLGSGLVAIDGEHAVGKRLSIRTGLRVGTAFVRTQGAAGNPVGSTSNASVGLEPGIRYYVTGTALDGMWIGPHLELSYAQFNTSSVLSSLGSPGTVDVEASGQNWRAGAAALVGYSMVVARGLTVQAGVGLGGAYTSERTTMEDTLNPEQPTAVVFRSKRWEFAERATLAVGWSF</sequence>
<organism evidence="1 2">
    <name type="scientific">Hyalangium minutum</name>
    <dbReference type="NCBI Taxonomy" id="394096"/>
    <lineage>
        <taxon>Bacteria</taxon>
        <taxon>Pseudomonadati</taxon>
        <taxon>Myxococcota</taxon>
        <taxon>Myxococcia</taxon>
        <taxon>Myxococcales</taxon>
        <taxon>Cystobacterineae</taxon>
        <taxon>Archangiaceae</taxon>
        <taxon>Hyalangium</taxon>
    </lineage>
</organism>
<comment type="caution">
    <text evidence="1">The sequence shown here is derived from an EMBL/GenBank/DDBJ whole genome shotgun (WGS) entry which is preliminary data.</text>
</comment>
<gene>
    <name evidence="1" type="ORF">DB31_1125</name>
</gene>
<dbReference type="EMBL" id="JMCB01000011">
    <property type="protein sequence ID" value="KFE66060.1"/>
    <property type="molecule type" value="Genomic_DNA"/>
</dbReference>
<proteinExistence type="predicted"/>